<dbReference type="InterPro" id="IPR007863">
    <property type="entry name" value="Peptidase_M16_C"/>
</dbReference>
<dbReference type="Proteomes" id="UP001152755">
    <property type="component" value="Unassembled WGS sequence"/>
</dbReference>
<dbReference type="Pfam" id="PF00675">
    <property type="entry name" value="Peptidase_M16"/>
    <property type="match status" value="1"/>
</dbReference>
<organism evidence="3 4">
    <name type="scientific">Speluncibacter jeojiensis</name>
    <dbReference type="NCBI Taxonomy" id="2710754"/>
    <lineage>
        <taxon>Bacteria</taxon>
        <taxon>Bacillati</taxon>
        <taxon>Actinomycetota</taxon>
        <taxon>Actinomycetes</taxon>
        <taxon>Mycobacteriales</taxon>
        <taxon>Speluncibacteraceae</taxon>
        <taxon>Speluncibacter</taxon>
    </lineage>
</organism>
<evidence type="ECO:0000313" key="3">
    <source>
        <dbReference type="EMBL" id="MDG3013066.1"/>
    </source>
</evidence>
<sequence>MTDHDRPRRLPELTAAPVEVPIASATSVSANGLRVVAVRMPTVPMVELRMTVPFAGPDRRHAARADLLSSCLMTGTRSRTRLDLDTDLAVAGAALGAAAGPDFLTFAGSAPAEHLPTLLDLLDDVLEHAAYPVGEFDGERDRLAERLRVFRARPGVRAREALLAKAFGAHPVTFEVPLAKDVAALGVEEVRALHRAAVSPRGSVLTLVGDLDPDTAIDAVGAALAGWTCPRPAAVLERFEPVRPSPLQLVDRPRGVQSQIRLVGNSVARSDPSYPAAKIANLVFGGYFSSRLVENVREDKGYTYGASSLLDSGIAGDMLLVALDTARETTAAAVLETVYELSRMVTTPPTAAEVDAARQYAIGALSISLSSQSGLAGTVAGMQTVGLGLEWLTEHPRALATVTVDEVGAAAAALFGAHRFTGIVQGDAASLTDSLQSVVGVVS</sequence>
<dbReference type="PANTHER" id="PTHR11851:SF224">
    <property type="entry name" value="PROCESSING PROTEASE"/>
    <property type="match status" value="1"/>
</dbReference>
<dbReference type="Pfam" id="PF05193">
    <property type="entry name" value="Peptidase_M16_C"/>
    <property type="match status" value="1"/>
</dbReference>
<evidence type="ECO:0000259" key="1">
    <source>
        <dbReference type="Pfam" id="PF00675"/>
    </source>
</evidence>
<name>A0A9X4M278_9ACTN</name>
<dbReference type="SUPFAM" id="SSF63411">
    <property type="entry name" value="LuxS/MPP-like metallohydrolase"/>
    <property type="match status" value="2"/>
</dbReference>
<dbReference type="EMBL" id="JANRHA010000001">
    <property type="protein sequence ID" value="MDG3013066.1"/>
    <property type="molecule type" value="Genomic_DNA"/>
</dbReference>
<gene>
    <name evidence="3" type="ORF">NVS88_00640</name>
</gene>
<evidence type="ECO:0000313" key="4">
    <source>
        <dbReference type="Proteomes" id="UP001152755"/>
    </source>
</evidence>
<comment type="caution">
    <text evidence="3">The sequence shown here is derived from an EMBL/GenBank/DDBJ whole genome shotgun (WGS) entry which is preliminary data.</text>
</comment>
<dbReference type="PANTHER" id="PTHR11851">
    <property type="entry name" value="METALLOPROTEASE"/>
    <property type="match status" value="1"/>
</dbReference>
<dbReference type="InterPro" id="IPR011765">
    <property type="entry name" value="Pept_M16_N"/>
</dbReference>
<evidence type="ECO:0000259" key="2">
    <source>
        <dbReference type="Pfam" id="PF05193"/>
    </source>
</evidence>
<dbReference type="GO" id="GO:0046872">
    <property type="term" value="F:metal ion binding"/>
    <property type="evidence" value="ECO:0007669"/>
    <property type="project" value="InterPro"/>
</dbReference>
<protein>
    <submittedName>
        <fullName evidence="3">Insulinase family protein</fullName>
    </submittedName>
</protein>
<dbReference type="InterPro" id="IPR011249">
    <property type="entry name" value="Metalloenz_LuxS/M16"/>
</dbReference>
<dbReference type="InterPro" id="IPR050361">
    <property type="entry name" value="MPP/UQCRC_Complex"/>
</dbReference>
<dbReference type="AlphaFoldDB" id="A0A9X4M278"/>
<feature type="domain" description="Peptidase M16 N-terminal" evidence="1">
    <location>
        <begin position="67"/>
        <end position="172"/>
    </location>
</feature>
<keyword evidence="4" id="KW-1185">Reference proteome</keyword>
<dbReference type="RefSeq" id="WP_332518904.1">
    <property type="nucleotide sequence ID" value="NZ_JANRHA010000001.1"/>
</dbReference>
<dbReference type="Gene3D" id="3.30.830.10">
    <property type="entry name" value="Metalloenzyme, LuxS/M16 peptidase-like"/>
    <property type="match status" value="2"/>
</dbReference>
<reference evidence="3" key="1">
    <citation type="submission" date="2022-08" db="EMBL/GenBank/DDBJ databases">
        <title>Genome analysis of Corynebacteriales strain.</title>
        <authorList>
            <person name="Lee S.D."/>
        </authorList>
    </citation>
    <scope>NUCLEOTIDE SEQUENCE</scope>
    <source>
        <strain evidence="3">D3-21</strain>
    </source>
</reference>
<proteinExistence type="predicted"/>
<accession>A0A9X4M278</accession>
<feature type="domain" description="Peptidase M16 C-terminal" evidence="2">
    <location>
        <begin position="187"/>
        <end position="359"/>
    </location>
</feature>